<dbReference type="NCBIfam" id="TIGR04122">
    <property type="entry name" value="Xnuc_lig_assoc"/>
    <property type="match status" value="1"/>
</dbReference>
<keyword evidence="2" id="KW-1185">Reference proteome</keyword>
<dbReference type="SUPFAM" id="SSF56281">
    <property type="entry name" value="Metallo-hydrolase/oxidoreductase"/>
    <property type="match status" value="1"/>
</dbReference>
<accession>A0A150WFP2</accession>
<proteinExistence type="predicted"/>
<comment type="caution">
    <text evidence="1">The sequence shown here is derived from an EMBL/GenBank/DDBJ whole genome shotgun (WGS) entry which is preliminary data.</text>
</comment>
<dbReference type="OrthoDB" id="9803916at2"/>
<dbReference type="EMBL" id="LUKE01000006">
    <property type="protein sequence ID" value="KYG61685.1"/>
    <property type="molecule type" value="Genomic_DNA"/>
</dbReference>
<dbReference type="AlphaFoldDB" id="A0A150WFP2"/>
<dbReference type="Gene3D" id="3.60.15.10">
    <property type="entry name" value="Ribonuclease Z/Hydroxyacylglutathione hydrolase-like"/>
    <property type="match status" value="1"/>
</dbReference>
<dbReference type="PANTHER" id="PTHR11203:SF49">
    <property type="entry name" value="BLL1145 PROTEIN"/>
    <property type="match status" value="1"/>
</dbReference>
<gene>
    <name evidence="1" type="ORF">AZI86_18495</name>
</gene>
<keyword evidence="1" id="KW-0436">Ligase</keyword>
<dbReference type="InterPro" id="IPR036866">
    <property type="entry name" value="RibonucZ/Hydroxyglut_hydro"/>
</dbReference>
<dbReference type="RefSeq" id="WP_061836767.1">
    <property type="nucleotide sequence ID" value="NZ_LUKE01000006.1"/>
</dbReference>
<evidence type="ECO:0000313" key="2">
    <source>
        <dbReference type="Proteomes" id="UP000075320"/>
    </source>
</evidence>
<evidence type="ECO:0000313" key="1">
    <source>
        <dbReference type="EMBL" id="KYG61685.1"/>
    </source>
</evidence>
<organism evidence="1 2">
    <name type="scientific">Bdellovibrio bacteriovorus</name>
    <dbReference type="NCBI Taxonomy" id="959"/>
    <lineage>
        <taxon>Bacteria</taxon>
        <taxon>Pseudomonadati</taxon>
        <taxon>Bdellovibrionota</taxon>
        <taxon>Bdellovibrionia</taxon>
        <taxon>Bdellovibrionales</taxon>
        <taxon>Pseudobdellovibrionaceae</taxon>
        <taxon>Bdellovibrio</taxon>
    </lineage>
</organism>
<dbReference type="Proteomes" id="UP000075320">
    <property type="component" value="Unassembled WGS sequence"/>
</dbReference>
<protein>
    <submittedName>
        <fullName evidence="1">DNA ligase-associated DEXH box helicase</fullName>
    </submittedName>
</protein>
<sequence>MDLIRATDEGLYCEPGDFYIDPWRPVERAVITHAHSDHARYGSKIYYANEKCVPLLNLRLGEGLNIQAKKYGEKFKIGDVTLSFHPAGHVLGSSQVRLEYKGQVWVASGDYKRTPDPSCDAFEVVPCDVFISEATFALPIYQWDTGEITGEKIYEWWQSEPERPSLIFCYALGKAQRILAELKRLTDRKIYLHGSMIHLTGVYRKQGIEMLPTAPVIDQAKDYTFKGDLILAPPSAHRSAWMKRFKDPQTAFASGWMQIRGARRRRGYEKGFVLSDHADWNELNQTIEETQAKTVFLTHGRTDVLQRFLEEKGKKVRLFKTEYEDQGEAEA</sequence>
<name>A0A150WFP2_BDEBC</name>
<reference evidence="1 2" key="1">
    <citation type="submission" date="2016-03" db="EMBL/GenBank/DDBJ databases">
        <authorList>
            <person name="Ploux O."/>
        </authorList>
    </citation>
    <scope>NUCLEOTIDE SEQUENCE [LARGE SCALE GENOMIC DNA]</scope>
    <source>
        <strain evidence="1 2">R0</strain>
    </source>
</reference>
<dbReference type="InterPro" id="IPR026360">
    <property type="entry name" value="Xnuc_lig_assoc"/>
</dbReference>
<dbReference type="InterPro" id="IPR050698">
    <property type="entry name" value="MBL"/>
</dbReference>
<dbReference type="GO" id="GO:0004521">
    <property type="term" value="F:RNA endonuclease activity"/>
    <property type="evidence" value="ECO:0007669"/>
    <property type="project" value="TreeGrafter"/>
</dbReference>
<dbReference type="PANTHER" id="PTHR11203">
    <property type="entry name" value="CLEAVAGE AND POLYADENYLATION SPECIFICITY FACTOR FAMILY MEMBER"/>
    <property type="match status" value="1"/>
</dbReference>
<dbReference type="GO" id="GO:0016874">
    <property type="term" value="F:ligase activity"/>
    <property type="evidence" value="ECO:0007669"/>
    <property type="project" value="UniProtKB-KW"/>
</dbReference>